<dbReference type="EMBL" id="CP059732">
    <property type="protein sequence ID" value="QMW07021.1"/>
    <property type="molecule type" value="Genomic_DNA"/>
</dbReference>
<dbReference type="NCBIfam" id="TIGR04416">
    <property type="entry name" value="group_II_RT_mat"/>
    <property type="match status" value="1"/>
</dbReference>
<dbReference type="Pfam" id="PF01844">
    <property type="entry name" value="HNH"/>
    <property type="match status" value="1"/>
</dbReference>
<dbReference type="InterPro" id="IPR025960">
    <property type="entry name" value="RVT_N"/>
</dbReference>
<dbReference type="Pfam" id="PF00078">
    <property type="entry name" value="RVT_1"/>
    <property type="match status" value="1"/>
</dbReference>
<evidence type="ECO:0000259" key="3">
    <source>
        <dbReference type="PROSITE" id="PS50878"/>
    </source>
</evidence>
<name>A0A7G5H7C9_9BACT</name>
<comment type="similarity">
    <text evidence="1">Belongs to the bacterial reverse transcriptase family.</text>
</comment>
<sequence>MEEWKDTPWRKLERYVFRLQKRIFKASQRDDVRTVRRLQKTLIRSQSAKTLAVRQVTQDNQGKKTAGLDGVKSLSPPQRLALVTTLKMPAKATPTRRVWIPKPGSQEKRPLGIPILYDRALQALAKKALEPEWEARFEANSYGFRLGRGAHDAIQAIFSAICNKTRYVLDADIAKCFDRINHQALLAKLSTFPTLRRQIKSWLKAGVMEGDQLFPTEEGSPQGGVISPLLANIALHGMEQAIHQAFPTQTRKVNGVLTRQTTPHIVRYADDFIILHEELAVVEQCKGLVSDWLAPMGLKLKESKTSITHTLYAHEGKIGFDFLGFTIRQFPVGKHHSGLDNKRSPLGFKTLIQPSVVAIKRHSQRLNTIIRRHRSSQQQLLIDELNPVIRGWSNYYSTVVSKKHYCRLTHLLFRKLWRWASRRHPRKGAYWLRKRYWPFQDKSWRFADKGKALFQHSDTRIVRHVKVIGSRSPFDGNWVYWSSRMGRHPEVGTRLGFLLKRQKGQCTHCKLFFKHGDLLEVDHQQPRSAGGSDRYENLQLLHRHCHDVKTATDQQDKLQEDTIKG</sequence>
<dbReference type="CDD" id="cd01651">
    <property type="entry name" value="RT_G2_intron"/>
    <property type="match status" value="1"/>
</dbReference>
<evidence type="ECO:0000256" key="1">
    <source>
        <dbReference type="ARBA" id="ARBA00034120"/>
    </source>
</evidence>
<dbReference type="GO" id="GO:0003964">
    <property type="term" value="F:RNA-directed DNA polymerase activity"/>
    <property type="evidence" value="ECO:0007669"/>
    <property type="project" value="UniProtKB-KW"/>
</dbReference>
<dbReference type="PANTHER" id="PTHR34047:SF10">
    <property type="entry name" value="GROUP II INTRON-ASSOCIATED OPEN READING FRAME"/>
    <property type="match status" value="1"/>
</dbReference>
<accession>A0A7G5H7C9</accession>
<evidence type="ECO:0000256" key="2">
    <source>
        <dbReference type="SAM" id="MobiDB-lite"/>
    </source>
</evidence>
<dbReference type="SUPFAM" id="SSF56672">
    <property type="entry name" value="DNA/RNA polymerases"/>
    <property type="match status" value="1"/>
</dbReference>
<dbReference type="GO" id="GO:0008270">
    <property type="term" value="F:zinc ion binding"/>
    <property type="evidence" value="ECO:0007669"/>
    <property type="project" value="InterPro"/>
</dbReference>
<feature type="domain" description="Reverse transcriptase" evidence="3">
    <location>
        <begin position="81"/>
        <end position="327"/>
    </location>
</feature>
<dbReference type="KEGG" id="sfol:H3H32_20065"/>
<keyword evidence="5" id="KW-1185">Reference proteome</keyword>
<dbReference type="InterPro" id="IPR043502">
    <property type="entry name" value="DNA/RNA_pol_sf"/>
</dbReference>
<dbReference type="InterPro" id="IPR000477">
    <property type="entry name" value="RT_dom"/>
</dbReference>
<dbReference type="SMART" id="SM00507">
    <property type="entry name" value="HNHc"/>
    <property type="match status" value="1"/>
</dbReference>
<dbReference type="Pfam" id="PF13655">
    <property type="entry name" value="RVT_N"/>
    <property type="match status" value="1"/>
</dbReference>
<dbReference type="PROSITE" id="PS50878">
    <property type="entry name" value="RT_POL"/>
    <property type="match status" value="1"/>
</dbReference>
<reference evidence="4 5" key="1">
    <citation type="submission" date="2020-07" db="EMBL/GenBank/DDBJ databases">
        <title>Spirosoma foliorum sp. nov., isolated from the leaves on the Nejang mountain Korea, Republic of.</title>
        <authorList>
            <person name="Ho H."/>
            <person name="Lee Y.-J."/>
            <person name="Nurcahyanto D.-A."/>
            <person name="Kim S.-G."/>
        </authorList>
    </citation>
    <scope>NUCLEOTIDE SEQUENCE [LARGE SCALE GENOMIC DNA]</scope>
    <source>
        <strain evidence="4 5">PL0136</strain>
    </source>
</reference>
<dbReference type="InterPro" id="IPR051083">
    <property type="entry name" value="GrpII_Intron_Splice-Mob/Def"/>
</dbReference>
<dbReference type="GO" id="GO:0003676">
    <property type="term" value="F:nucleic acid binding"/>
    <property type="evidence" value="ECO:0007669"/>
    <property type="project" value="InterPro"/>
</dbReference>
<dbReference type="Pfam" id="PF08388">
    <property type="entry name" value="GIIM"/>
    <property type="match status" value="1"/>
</dbReference>
<dbReference type="PANTHER" id="PTHR34047">
    <property type="entry name" value="NUCLEAR INTRON MATURASE 1, MITOCHONDRIAL-RELATED"/>
    <property type="match status" value="1"/>
</dbReference>
<dbReference type="CDD" id="cd00085">
    <property type="entry name" value="HNHc"/>
    <property type="match status" value="1"/>
</dbReference>
<dbReference type="InterPro" id="IPR003615">
    <property type="entry name" value="HNH_nuc"/>
</dbReference>
<dbReference type="AlphaFoldDB" id="A0A7G5H7C9"/>
<evidence type="ECO:0000313" key="5">
    <source>
        <dbReference type="Proteomes" id="UP000515369"/>
    </source>
</evidence>
<dbReference type="Proteomes" id="UP000515369">
    <property type="component" value="Chromosome"/>
</dbReference>
<dbReference type="InterPro" id="IPR002711">
    <property type="entry name" value="HNH"/>
</dbReference>
<dbReference type="InterPro" id="IPR030931">
    <property type="entry name" value="Group_II_RT_mat"/>
</dbReference>
<gene>
    <name evidence="4" type="primary">ltrA</name>
    <name evidence="4" type="ORF">H3H32_20065</name>
</gene>
<dbReference type="EC" id="2.7.7.49" evidence="4"/>
<keyword evidence="4" id="KW-0808">Transferase</keyword>
<dbReference type="InterPro" id="IPR013597">
    <property type="entry name" value="Mat_intron_G2"/>
</dbReference>
<proteinExistence type="inferred from homology"/>
<organism evidence="4 5">
    <name type="scientific">Spirosoma foliorum</name>
    <dbReference type="NCBI Taxonomy" id="2710596"/>
    <lineage>
        <taxon>Bacteria</taxon>
        <taxon>Pseudomonadati</taxon>
        <taxon>Bacteroidota</taxon>
        <taxon>Cytophagia</taxon>
        <taxon>Cytophagales</taxon>
        <taxon>Cytophagaceae</taxon>
        <taxon>Spirosoma</taxon>
    </lineage>
</organism>
<evidence type="ECO:0000313" key="4">
    <source>
        <dbReference type="EMBL" id="QMW07021.1"/>
    </source>
</evidence>
<dbReference type="Gene3D" id="1.10.30.50">
    <property type="match status" value="1"/>
</dbReference>
<keyword evidence="4" id="KW-0548">Nucleotidyltransferase</keyword>
<keyword evidence="4" id="KW-0695">RNA-directed DNA polymerase</keyword>
<feature type="region of interest" description="Disordered" evidence="2">
    <location>
        <begin position="54"/>
        <end position="73"/>
    </location>
</feature>
<protein>
    <submittedName>
        <fullName evidence="4">Group II intron reverse transcriptase/maturase</fullName>
        <ecNumber evidence="4">2.7.7.49</ecNumber>
    </submittedName>
</protein>
<dbReference type="GO" id="GO:0004519">
    <property type="term" value="F:endonuclease activity"/>
    <property type="evidence" value="ECO:0007669"/>
    <property type="project" value="InterPro"/>
</dbReference>